<evidence type="ECO:0000313" key="5">
    <source>
        <dbReference type="Proteomes" id="UP000663873"/>
    </source>
</evidence>
<comment type="caution">
    <text evidence="2">The sequence shown here is derived from an EMBL/GenBank/DDBJ whole genome shotgun (WGS) entry which is preliminary data.</text>
</comment>
<dbReference type="InterPro" id="IPR043502">
    <property type="entry name" value="DNA/RNA_pol_sf"/>
</dbReference>
<keyword evidence="5" id="KW-1185">Reference proteome</keyword>
<dbReference type="PROSITE" id="PS50878">
    <property type="entry name" value="RT_POL"/>
    <property type="match status" value="1"/>
</dbReference>
<dbReference type="EMBL" id="CAJNXB010003759">
    <property type="protein sequence ID" value="CAF3334311.1"/>
    <property type="molecule type" value="Genomic_DNA"/>
</dbReference>
<evidence type="ECO:0000313" key="2">
    <source>
        <dbReference type="EMBL" id="CAF3334311.1"/>
    </source>
</evidence>
<name>A0A817UQF3_9BILA</name>
<feature type="domain" description="Reverse transcriptase" evidence="1">
    <location>
        <begin position="549"/>
        <end position="728"/>
    </location>
</feature>
<dbReference type="PANTHER" id="PTHR24559">
    <property type="entry name" value="TRANSPOSON TY3-I GAG-POL POLYPROTEIN"/>
    <property type="match status" value="1"/>
</dbReference>
<evidence type="ECO:0000313" key="4">
    <source>
        <dbReference type="Proteomes" id="UP000663825"/>
    </source>
</evidence>
<dbReference type="CDD" id="cd01647">
    <property type="entry name" value="RT_LTR"/>
    <property type="match status" value="1"/>
</dbReference>
<dbReference type="InterPro" id="IPR053134">
    <property type="entry name" value="RNA-dir_DNA_polymerase"/>
</dbReference>
<gene>
    <name evidence="2" type="ORF">TIS948_LOCUS21698</name>
    <name evidence="3" type="ORF">UJA718_LOCUS27824</name>
</gene>
<dbReference type="InterPro" id="IPR043128">
    <property type="entry name" value="Rev_trsase/Diguanyl_cyclase"/>
</dbReference>
<dbReference type="InterPro" id="IPR000477">
    <property type="entry name" value="RT_dom"/>
</dbReference>
<dbReference type="InterPro" id="IPR021109">
    <property type="entry name" value="Peptidase_aspartic_dom_sf"/>
</dbReference>
<dbReference type="SUPFAM" id="SSF56672">
    <property type="entry name" value="DNA/RNA polymerases"/>
    <property type="match status" value="1"/>
</dbReference>
<dbReference type="Gene3D" id="3.30.70.270">
    <property type="match status" value="1"/>
</dbReference>
<dbReference type="Pfam" id="PF00078">
    <property type="entry name" value="RVT_1"/>
    <property type="match status" value="1"/>
</dbReference>
<evidence type="ECO:0000259" key="1">
    <source>
        <dbReference type="PROSITE" id="PS50878"/>
    </source>
</evidence>
<organism evidence="2 4">
    <name type="scientific">Rotaria socialis</name>
    <dbReference type="NCBI Taxonomy" id="392032"/>
    <lineage>
        <taxon>Eukaryota</taxon>
        <taxon>Metazoa</taxon>
        <taxon>Spiralia</taxon>
        <taxon>Gnathifera</taxon>
        <taxon>Rotifera</taxon>
        <taxon>Eurotatoria</taxon>
        <taxon>Bdelloidea</taxon>
        <taxon>Philodinida</taxon>
        <taxon>Philodinidae</taxon>
        <taxon>Rotaria</taxon>
    </lineage>
</organism>
<dbReference type="Gene3D" id="3.10.10.10">
    <property type="entry name" value="HIV Type 1 Reverse Transcriptase, subunit A, domain 1"/>
    <property type="match status" value="1"/>
</dbReference>
<dbReference type="OrthoDB" id="420169at2759"/>
<sequence length="746" mass="85945">MIESDSITTVRSSDVQTNRTITSAILLQAQKETHRNLQSFTGDLTQDVDEYIERIENIGSLTNEPDNQNSLNTWPILRTCLRERFQQPWLKQTLFSTLDNRKQEAHESVNDYYDVVCRLCRRIDSKMSKQMILHFLQKGIRDEIKTNITRLMLTDNDPTPETFLKFAKIEEHVEKMNQSLDTNNTYFNQPTQSYMMTSAVNSSSTAKQYTNHIPPLSKPYPINQSTVYDNSNYHQPVRTNNTSESYGCTSVNIIGEVELEIKANGHKTFIVADVASDLIANLLLGHDWLKNNQAIIDLHRQCLTLNHSNGRTTNTPILDLTELQHPVLLLSQVTISPYSKQMIDVTIPSMRNRTKRVLFEPSNNFKQKSIFAVNALVYIKNNQTKLSVTNATERSQTLPKNSKLGSISYQSPSICLILPNQPRHESIQLPDCFSSRADDNQHHRCYVCCKRFLTGNDVQFHLQATCYPQEMRKYIDNLTGHIENKKHLNSLKRVLWRHGKLFDLRTPSVIQTTLKHAIDTGHHKPMYTPPYRQSNQAEELLNTETQKLLKQGIIEPSISPWSSPVVLVKKKDGTHRFCVYFTKLNAITIRDHFPLPRIDDIFDQLSDSHFFTTLDFKSGYFQVPLDKRDRSKTTFSTRDSRYQFTVLPQGITNGPPTFQRIVNNILGNSRWKYSLAYLDDVIIYSSSFNEHLEHLDDILTRLNTANFRLNIDKCKIAQSTIKFLGHQIDHGNIKPDHEKNPSSSCH</sequence>
<dbReference type="Proteomes" id="UP000663873">
    <property type="component" value="Unassembled WGS sequence"/>
</dbReference>
<evidence type="ECO:0000313" key="3">
    <source>
        <dbReference type="EMBL" id="CAF4524680.1"/>
    </source>
</evidence>
<dbReference type="Gene3D" id="2.40.70.10">
    <property type="entry name" value="Acid Proteases"/>
    <property type="match status" value="1"/>
</dbReference>
<dbReference type="EMBL" id="CAJOBP010007951">
    <property type="protein sequence ID" value="CAF4524680.1"/>
    <property type="molecule type" value="Genomic_DNA"/>
</dbReference>
<reference evidence="2" key="1">
    <citation type="submission" date="2021-02" db="EMBL/GenBank/DDBJ databases">
        <authorList>
            <person name="Nowell W R."/>
        </authorList>
    </citation>
    <scope>NUCLEOTIDE SEQUENCE</scope>
</reference>
<dbReference type="PANTHER" id="PTHR24559:SF444">
    <property type="entry name" value="REVERSE TRANSCRIPTASE DOMAIN-CONTAINING PROTEIN"/>
    <property type="match status" value="1"/>
</dbReference>
<accession>A0A817UQF3</accession>
<proteinExistence type="predicted"/>
<dbReference type="AlphaFoldDB" id="A0A817UQF3"/>
<protein>
    <recommendedName>
        <fullName evidence="1">Reverse transcriptase domain-containing protein</fullName>
    </recommendedName>
</protein>
<dbReference type="Proteomes" id="UP000663825">
    <property type="component" value="Unassembled WGS sequence"/>
</dbReference>